<proteinExistence type="predicted"/>
<evidence type="ECO:0000256" key="1">
    <source>
        <dbReference type="SAM" id="MobiDB-lite"/>
    </source>
</evidence>
<dbReference type="InParanoid" id="F4WLP2"/>
<evidence type="ECO:0000313" key="2">
    <source>
        <dbReference type="EMBL" id="EGI64870.1"/>
    </source>
</evidence>
<reference evidence="2" key="1">
    <citation type="submission" date="2011-02" db="EMBL/GenBank/DDBJ databases">
        <title>The genome of the leaf-cutting ant Acromyrmex echinatior suggests key adaptations to social evolution and fungus farming.</title>
        <authorList>
            <person name="Nygaard S."/>
            <person name="Zhang G."/>
        </authorList>
    </citation>
    <scope>NUCLEOTIDE SEQUENCE</scope>
</reference>
<evidence type="ECO:0000313" key="3">
    <source>
        <dbReference type="Proteomes" id="UP000007755"/>
    </source>
</evidence>
<dbReference type="EMBL" id="GL888212">
    <property type="protein sequence ID" value="EGI64870.1"/>
    <property type="molecule type" value="Genomic_DNA"/>
</dbReference>
<dbReference type="Proteomes" id="UP000007755">
    <property type="component" value="Unassembled WGS sequence"/>
</dbReference>
<protein>
    <submittedName>
        <fullName evidence="2">Uncharacterized protein</fullName>
    </submittedName>
</protein>
<feature type="region of interest" description="Disordered" evidence="1">
    <location>
        <begin position="151"/>
        <end position="192"/>
    </location>
</feature>
<name>F4WLP2_ACREC</name>
<dbReference type="AlphaFoldDB" id="F4WLP2"/>
<sequence length="192" mass="21913">MHEYTVRELLTQYRGAGGKPEVFGQDATAPIQYIVNLTKTKELNNLRKYFRVSSFYYSSSFVHDETSQSLSGFFLIFSAFNTRSSMNLFVVDDIQYEIGRSSILLSVSILPFGSARAITLSGYQKNKMTPNRDWKTRFHRASTLRNFKEISRPFNSNNGQPDHPSFPGKIQGITSSDLANSRREKGFKPSRK</sequence>
<keyword evidence="3" id="KW-1185">Reference proteome</keyword>
<gene>
    <name evidence="2" type="ORF">G5I_06668</name>
</gene>
<feature type="compositionally biased region" description="Basic and acidic residues" evidence="1">
    <location>
        <begin position="180"/>
        <end position="192"/>
    </location>
</feature>
<accession>F4WLP2</accession>
<organism evidence="3">
    <name type="scientific">Acromyrmex echinatior</name>
    <name type="common">Panamanian leafcutter ant</name>
    <name type="synonym">Acromyrmex octospinosus echinatior</name>
    <dbReference type="NCBI Taxonomy" id="103372"/>
    <lineage>
        <taxon>Eukaryota</taxon>
        <taxon>Metazoa</taxon>
        <taxon>Ecdysozoa</taxon>
        <taxon>Arthropoda</taxon>
        <taxon>Hexapoda</taxon>
        <taxon>Insecta</taxon>
        <taxon>Pterygota</taxon>
        <taxon>Neoptera</taxon>
        <taxon>Endopterygota</taxon>
        <taxon>Hymenoptera</taxon>
        <taxon>Apocrita</taxon>
        <taxon>Aculeata</taxon>
        <taxon>Formicoidea</taxon>
        <taxon>Formicidae</taxon>
        <taxon>Myrmicinae</taxon>
        <taxon>Acromyrmex</taxon>
    </lineage>
</organism>